<dbReference type="GO" id="GO:0016887">
    <property type="term" value="F:ATP hydrolysis activity"/>
    <property type="evidence" value="ECO:0007669"/>
    <property type="project" value="RHEA"/>
</dbReference>
<feature type="domain" description="UvrD-like helicase ATP-binding" evidence="12">
    <location>
        <begin position="4"/>
        <end position="283"/>
    </location>
</feature>
<dbReference type="InterPro" id="IPR005751">
    <property type="entry name" value="ATP-dep_DNA_helicase_PcrA"/>
</dbReference>
<evidence type="ECO:0000256" key="5">
    <source>
        <dbReference type="ARBA" id="ARBA00022840"/>
    </source>
</evidence>
<keyword evidence="7" id="KW-0413">Isomerase</keyword>
<dbReference type="Pfam" id="PF21196">
    <property type="entry name" value="PcrA_UvrD_tudor"/>
    <property type="match status" value="1"/>
</dbReference>
<dbReference type="Gene3D" id="1.10.486.10">
    <property type="entry name" value="PCRA, domain 4"/>
    <property type="match status" value="1"/>
</dbReference>
<dbReference type="AlphaFoldDB" id="A0A267MG46"/>
<evidence type="ECO:0000313" key="15">
    <source>
        <dbReference type="Proteomes" id="UP000216024"/>
    </source>
</evidence>
<dbReference type="FunFam" id="1.10.10.160:FF:000001">
    <property type="entry name" value="ATP-dependent DNA helicase"/>
    <property type="match status" value="1"/>
</dbReference>
<evidence type="ECO:0000256" key="11">
    <source>
        <dbReference type="RuleBase" id="RU364053"/>
    </source>
</evidence>
<dbReference type="InterPro" id="IPR027417">
    <property type="entry name" value="P-loop_NTPase"/>
</dbReference>
<evidence type="ECO:0000256" key="8">
    <source>
        <dbReference type="ARBA" id="ARBA00034617"/>
    </source>
</evidence>
<dbReference type="GO" id="GO:0006260">
    <property type="term" value="P:DNA replication"/>
    <property type="evidence" value="ECO:0007669"/>
    <property type="project" value="InterPro"/>
</dbReference>
<keyword evidence="6 11" id="KW-0238">DNA-binding</keyword>
<proteinExistence type="inferred from homology"/>
<keyword evidence="2 10" id="KW-0547">Nucleotide-binding</keyword>
<feature type="binding site" evidence="10">
    <location>
        <begin position="25"/>
        <end position="32"/>
    </location>
    <ligand>
        <name>ATP</name>
        <dbReference type="ChEBI" id="CHEBI:30616"/>
    </ligand>
</feature>
<dbReference type="GO" id="GO:0009314">
    <property type="term" value="P:response to radiation"/>
    <property type="evidence" value="ECO:0007669"/>
    <property type="project" value="UniProtKB-ARBA"/>
</dbReference>
<evidence type="ECO:0000259" key="13">
    <source>
        <dbReference type="PROSITE" id="PS51217"/>
    </source>
</evidence>
<accession>A0A267MG46</accession>
<dbReference type="EC" id="5.6.2.4" evidence="11"/>
<evidence type="ECO:0000256" key="6">
    <source>
        <dbReference type="ARBA" id="ARBA00023125"/>
    </source>
</evidence>
<dbReference type="Proteomes" id="UP000216024">
    <property type="component" value="Unassembled WGS sequence"/>
</dbReference>
<dbReference type="GO" id="GO:0000725">
    <property type="term" value="P:recombinational repair"/>
    <property type="evidence" value="ECO:0007669"/>
    <property type="project" value="TreeGrafter"/>
</dbReference>
<dbReference type="Pfam" id="PF00580">
    <property type="entry name" value="UvrD-helicase"/>
    <property type="match status" value="1"/>
</dbReference>
<gene>
    <name evidence="14" type="primary">pcrA</name>
    <name evidence="14" type="ORF">CCE28_14760</name>
</gene>
<dbReference type="Gene3D" id="1.10.10.160">
    <property type="match status" value="1"/>
</dbReference>
<keyword evidence="3 10" id="KW-0378">Hydrolase</keyword>
<feature type="domain" description="UvrD-like helicase C-terminal" evidence="13">
    <location>
        <begin position="284"/>
        <end position="559"/>
    </location>
</feature>
<comment type="catalytic activity">
    <reaction evidence="9 11">
        <text>ATP + H2O = ADP + phosphate + H(+)</text>
        <dbReference type="Rhea" id="RHEA:13065"/>
        <dbReference type="ChEBI" id="CHEBI:15377"/>
        <dbReference type="ChEBI" id="CHEBI:15378"/>
        <dbReference type="ChEBI" id="CHEBI:30616"/>
        <dbReference type="ChEBI" id="CHEBI:43474"/>
        <dbReference type="ChEBI" id="CHEBI:456216"/>
        <dbReference type="EC" id="5.6.2.4"/>
    </reaction>
</comment>
<evidence type="ECO:0000256" key="2">
    <source>
        <dbReference type="ARBA" id="ARBA00022741"/>
    </source>
</evidence>
<evidence type="ECO:0000256" key="3">
    <source>
        <dbReference type="ARBA" id="ARBA00022801"/>
    </source>
</evidence>
<dbReference type="RefSeq" id="WP_095134497.1">
    <property type="nucleotide sequence ID" value="NZ_NIBG01000014.1"/>
</dbReference>
<evidence type="ECO:0000256" key="4">
    <source>
        <dbReference type="ARBA" id="ARBA00022806"/>
    </source>
</evidence>
<dbReference type="InterPro" id="IPR014016">
    <property type="entry name" value="UvrD-like_ATP-bd"/>
</dbReference>
<evidence type="ECO:0000256" key="1">
    <source>
        <dbReference type="ARBA" id="ARBA00009922"/>
    </source>
</evidence>
<dbReference type="PANTHER" id="PTHR11070">
    <property type="entry name" value="UVRD / RECB / PCRA DNA HELICASE FAMILY MEMBER"/>
    <property type="match status" value="1"/>
</dbReference>
<dbReference type="FunFam" id="1.10.486.10:FF:000003">
    <property type="entry name" value="ATP-dependent DNA helicase"/>
    <property type="match status" value="1"/>
</dbReference>
<keyword evidence="15" id="KW-1185">Reference proteome</keyword>
<dbReference type="InterPro" id="IPR013986">
    <property type="entry name" value="DExx_box_DNA_helicase_dom_sf"/>
</dbReference>
<dbReference type="SUPFAM" id="SSF52540">
    <property type="entry name" value="P-loop containing nucleoside triphosphate hydrolases"/>
    <property type="match status" value="1"/>
</dbReference>
<dbReference type="PROSITE" id="PS51217">
    <property type="entry name" value="UVRD_HELICASE_CTER"/>
    <property type="match status" value="1"/>
</dbReference>
<comment type="similarity">
    <text evidence="1 11">Belongs to the helicase family. UvrD subfamily.</text>
</comment>
<dbReference type="PANTHER" id="PTHR11070:SF2">
    <property type="entry name" value="ATP-DEPENDENT DNA HELICASE SRS2"/>
    <property type="match status" value="1"/>
</dbReference>
<evidence type="ECO:0000256" key="9">
    <source>
        <dbReference type="ARBA" id="ARBA00048988"/>
    </source>
</evidence>
<dbReference type="GO" id="GO:0033202">
    <property type="term" value="C:DNA helicase complex"/>
    <property type="evidence" value="ECO:0007669"/>
    <property type="project" value="TreeGrafter"/>
</dbReference>
<dbReference type="GO" id="GO:0005524">
    <property type="term" value="F:ATP binding"/>
    <property type="evidence" value="ECO:0007669"/>
    <property type="project" value="UniProtKB-UniRule"/>
</dbReference>
<dbReference type="OrthoDB" id="9810135at2"/>
<reference evidence="14 15" key="1">
    <citation type="submission" date="2017-06" db="EMBL/GenBank/DDBJ databases">
        <title>Draft genome sequence of anaerobic fermentative bacterium Anaeromicrobium sediminis DY2726D isolated from West Pacific Ocean sediments.</title>
        <authorList>
            <person name="Zeng X."/>
        </authorList>
    </citation>
    <scope>NUCLEOTIDE SEQUENCE [LARGE SCALE GENOMIC DNA]</scope>
    <source>
        <strain evidence="14 15">DY2726D</strain>
    </source>
</reference>
<name>A0A267MG46_9FIRM</name>
<dbReference type="GO" id="GO:0043138">
    <property type="term" value="F:3'-5' DNA helicase activity"/>
    <property type="evidence" value="ECO:0007669"/>
    <property type="project" value="UniProtKB-EC"/>
</dbReference>
<organism evidence="14 15">
    <name type="scientific">Anaeromicrobium sediminis</name>
    <dbReference type="NCBI Taxonomy" id="1478221"/>
    <lineage>
        <taxon>Bacteria</taxon>
        <taxon>Bacillati</taxon>
        <taxon>Bacillota</taxon>
        <taxon>Clostridia</taxon>
        <taxon>Peptostreptococcales</taxon>
        <taxon>Thermotaleaceae</taxon>
        <taxon>Anaeromicrobium</taxon>
    </lineage>
</organism>
<dbReference type="PROSITE" id="PS51198">
    <property type="entry name" value="UVRD_HELICASE_ATP_BIND"/>
    <property type="match status" value="1"/>
</dbReference>
<keyword evidence="5 10" id="KW-0067">ATP-binding</keyword>
<protein>
    <recommendedName>
        <fullName evidence="11">ATP-dependent DNA helicase</fullName>
        <ecNumber evidence="11">5.6.2.4</ecNumber>
    </recommendedName>
</protein>
<dbReference type="Gene3D" id="3.40.50.300">
    <property type="entry name" value="P-loop containing nucleotide triphosphate hydrolases"/>
    <property type="match status" value="2"/>
</dbReference>
<evidence type="ECO:0000259" key="12">
    <source>
        <dbReference type="PROSITE" id="PS51198"/>
    </source>
</evidence>
<dbReference type="InterPro" id="IPR014017">
    <property type="entry name" value="DNA_helicase_UvrD-like_C"/>
</dbReference>
<dbReference type="CDD" id="cd18807">
    <property type="entry name" value="SF1_C_UvrD"/>
    <property type="match status" value="1"/>
</dbReference>
<comment type="caution">
    <text evidence="14">The sequence shown here is derived from an EMBL/GenBank/DDBJ whole genome shotgun (WGS) entry which is preliminary data.</text>
</comment>
<evidence type="ECO:0000313" key="14">
    <source>
        <dbReference type="EMBL" id="PAB58554.1"/>
    </source>
</evidence>
<evidence type="ECO:0000256" key="10">
    <source>
        <dbReference type="PROSITE-ProRule" id="PRU00560"/>
    </source>
</evidence>
<dbReference type="Pfam" id="PF13361">
    <property type="entry name" value="UvrD_C"/>
    <property type="match status" value="1"/>
</dbReference>
<evidence type="ECO:0000256" key="7">
    <source>
        <dbReference type="ARBA" id="ARBA00023235"/>
    </source>
</evidence>
<dbReference type="InterPro" id="IPR000212">
    <property type="entry name" value="DNA_helicase_UvrD/REP"/>
</dbReference>
<sequence>MDLSMMNEAQKRAVLHTEGPLLILAGAGSGKTRVLTHRIAYLVEEKGVHPGNILAITFTNKAAKEMVERVEALIEKPMNLWVTTFHSACVRILRREIAKIGYDKNFVIYDASDQKTLLKECYKQLNINDKLYPLAMVQSRISSAKDKLFTPNRFKKEYEGDFQMETIGNIYALYQRKLRGNNALDFDDLIFKTIELFEENEDILCLYQDKFKYIMVDEYQDTSLAQYKLVSMLSEGHQNLCVVGDIDQSIYGWRGADIRNILSFEEDFASSVTIKLEQNYRSTKTILDAANSVIKNNMNRKSKSLFANKGNGEKIKYYRAMDEKDEARFIVKNIMDMVKTDGRNYKECAILYRTNAQSRAIEDMLMRGHVPYRIYGGLKFYDRKEVKDIVAYLRLIQNPVDDISLKRVINVPKRGIGNRTVERLVEMANETGESVYSVLLDEDMLKGFSKRVMAGFRQFTDVVNKCRELKDEIKASELIQIVLEESGYIAELENEDTIEAQTRIENLRELLSVAKEFEADSETGLLMEFLEKTSLSTDLDSMDEDDNKVVLMTLHSAKGLEFPVVFLAGMEERIFPISRALDSDDDLEEERRLCYVGITRAEEMLFITHARMRMLYGKTNYNPISRFIEEIDSALLDRDKEAIQTKDRKALAPGAGIYRGTTINEAPKATKKASSENVHPGAKVMHDKFGMGTVISIKDKAGDKEITIAFHNAGIKKLMLGYAPINVI</sequence>
<comment type="catalytic activity">
    <reaction evidence="8">
        <text>Couples ATP hydrolysis with the unwinding of duplex DNA by translocating in the 3'-5' direction.</text>
        <dbReference type="EC" id="5.6.2.4"/>
    </reaction>
</comment>
<dbReference type="CDD" id="cd17932">
    <property type="entry name" value="DEXQc_UvrD"/>
    <property type="match status" value="1"/>
</dbReference>
<keyword evidence="4 10" id="KW-0347">Helicase</keyword>
<dbReference type="GO" id="GO:0003677">
    <property type="term" value="F:DNA binding"/>
    <property type="evidence" value="ECO:0007669"/>
    <property type="project" value="UniProtKB-KW"/>
</dbReference>
<dbReference type="EMBL" id="NIBG01000014">
    <property type="protein sequence ID" value="PAB58554.1"/>
    <property type="molecule type" value="Genomic_DNA"/>
</dbReference>
<dbReference type="NCBIfam" id="TIGR01073">
    <property type="entry name" value="pcrA"/>
    <property type="match status" value="1"/>
</dbReference>
<dbReference type="GO" id="GO:0005829">
    <property type="term" value="C:cytosol"/>
    <property type="evidence" value="ECO:0007669"/>
    <property type="project" value="TreeGrafter"/>
</dbReference>